<dbReference type="Pfam" id="PF11817">
    <property type="entry name" value="Foie-gras_1"/>
    <property type="match status" value="1"/>
</dbReference>
<proteinExistence type="inferred from homology"/>
<keyword evidence="7" id="KW-0333">Golgi apparatus</keyword>
<dbReference type="Pfam" id="PF12742">
    <property type="entry name" value="Gryzun-like"/>
    <property type="match status" value="1"/>
</dbReference>
<feature type="domain" description="Trafficking protein particle complex subunit 11 C-terminal" evidence="10">
    <location>
        <begin position="785"/>
        <end position="841"/>
    </location>
</feature>
<dbReference type="PANTHER" id="PTHR14374">
    <property type="entry name" value="FOIE GRAS"/>
    <property type="match status" value="1"/>
</dbReference>
<evidence type="ECO:0000256" key="4">
    <source>
        <dbReference type="ARBA" id="ARBA00021520"/>
    </source>
</evidence>
<organism evidence="11 12">
    <name type="scientific">Klebsormidium nitens</name>
    <name type="common">Green alga</name>
    <name type="synonym">Ulothrix nitens</name>
    <dbReference type="NCBI Taxonomy" id="105231"/>
    <lineage>
        <taxon>Eukaryota</taxon>
        <taxon>Viridiplantae</taxon>
        <taxon>Streptophyta</taxon>
        <taxon>Klebsormidiophyceae</taxon>
        <taxon>Klebsormidiales</taxon>
        <taxon>Klebsormidiaceae</taxon>
        <taxon>Klebsormidium</taxon>
    </lineage>
</organism>
<evidence type="ECO:0000259" key="9">
    <source>
        <dbReference type="Pfam" id="PF11817"/>
    </source>
</evidence>
<evidence type="ECO:0000256" key="2">
    <source>
        <dbReference type="ARBA" id="ARBA00004222"/>
    </source>
</evidence>
<dbReference type="STRING" id="105231.A0A1Y1I9V9"/>
<dbReference type="Proteomes" id="UP000054558">
    <property type="component" value="Unassembled WGS sequence"/>
</dbReference>
<reference evidence="11 12" key="1">
    <citation type="journal article" date="2014" name="Nat. Commun.">
        <title>Klebsormidium flaccidum genome reveals primary factors for plant terrestrial adaptation.</title>
        <authorList>
            <person name="Hori K."/>
            <person name="Maruyama F."/>
            <person name="Fujisawa T."/>
            <person name="Togashi T."/>
            <person name="Yamamoto N."/>
            <person name="Seo M."/>
            <person name="Sato S."/>
            <person name="Yamada T."/>
            <person name="Mori H."/>
            <person name="Tajima N."/>
            <person name="Moriyama T."/>
            <person name="Ikeuchi M."/>
            <person name="Watanabe M."/>
            <person name="Wada H."/>
            <person name="Kobayashi K."/>
            <person name="Saito M."/>
            <person name="Masuda T."/>
            <person name="Sasaki-Sekimoto Y."/>
            <person name="Mashiguchi K."/>
            <person name="Awai K."/>
            <person name="Shimojima M."/>
            <person name="Masuda S."/>
            <person name="Iwai M."/>
            <person name="Nobusawa T."/>
            <person name="Narise T."/>
            <person name="Kondo S."/>
            <person name="Saito H."/>
            <person name="Sato R."/>
            <person name="Murakawa M."/>
            <person name="Ihara Y."/>
            <person name="Oshima-Yamada Y."/>
            <person name="Ohtaka K."/>
            <person name="Satoh M."/>
            <person name="Sonobe K."/>
            <person name="Ishii M."/>
            <person name="Ohtani R."/>
            <person name="Kanamori-Sato M."/>
            <person name="Honoki R."/>
            <person name="Miyazaki D."/>
            <person name="Mochizuki H."/>
            <person name="Umetsu J."/>
            <person name="Higashi K."/>
            <person name="Shibata D."/>
            <person name="Kamiya Y."/>
            <person name="Sato N."/>
            <person name="Nakamura Y."/>
            <person name="Tabata S."/>
            <person name="Ida S."/>
            <person name="Kurokawa K."/>
            <person name="Ohta H."/>
        </authorList>
    </citation>
    <scope>NUCLEOTIDE SEQUENCE [LARGE SCALE GENOMIC DNA]</scope>
    <source>
        <strain evidence="11 12">NIES-2285</strain>
    </source>
</reference>
<keyword evidence="6" id="KW-0931">ER-Golgi transport</keyword>
<dbReference type="GO" id="GO:0016192">
    <property type="term" value="P:vesicle-mediated transport"/>
    <property type="evidence" value="ECO:0007669"/>
    <property type="project" value="UniProtKB-KW"/>
</dbReference>
<evidence type="ECO:0000256" key="6">
    <source>
        <dbReference type="ARBA" id="ARBA00022892"/>
    </source>
</evidence>
<dbReference type="PANTHER" id="PTHR14374:SF0">
    <property type="entry name" value="TRAFFICKING PROTEIN PARTICLE COMPLEX SUBUNIT 11"/>
    <property type="match status" value="1"/>
</dbReference>
<evidence type="ECO:0000313" key="12">
    <source>
        <dbReference type="Proteomes" id="UP000054558"/>
    </source>
</evidence>
<feature type="region of interest" description="Disordered" evidence="8">
    <location>
        <begin position="459"/>
        <end position="478"/>
    </location>
</feature>
<evidence type="ECO:0000256" key="3">
    <source>
        <dbReference type="ARBA" id="ARBA00007051"/>
    </source>
</evidence>
<dbReference type="AlphaFoldDB" id="A0A1Y1I9V9"/>
<accession>A0A1Y1I9V9</accession>
<comment type="similarity">
    <text evidence="3">Belongs to the TRAPPC11 family.</text>
</comment>
<evidence type="ECO:0000256" key="7">
    <source>
        <dbReference type="ARBA" id="ARBA00023034"/>
    </source>
</evidence>
<evidence type="ECO:0000313" key="11">
    <source>
        <dbReference type="EMBL" id="GAQ86742.1"/>
    </source>
</evidence>
<feature type="region of interest" description="Disordered" evidence="8">
    <location>
        <begin position="508"/>
        <end position="540"/>
    </location>
</feature>
<comment type="function">
    <text evidence="1">Involved in endoplasmic reticulum to Golgi apparatus trafficking at a very early stage.</text>
</comment>
<evidence type="ECO:0000259" key="10">
    <source>
        <dbReference type="Pfam" id="PF12742"/>
    </source>
</evidence>
<gene>
    <name evidence="11" type="ORF">KFL_003080130</name>
</gene>
<dbReference type="InterPro" id="IPR025876">
    <property type="entry name" value="TRAPPC11_C"/>
</dbReference>
<dbReference type="EMBL" id="DF237257">
    <property type="protein sequence ID" value="GAQ86742.1"/>
    <property type="molecule type" value="Genomic_DNA"/>
</dbReference>
<keyword evidence="5" id="KW-0813">Transport</keyword>
<feature type="domain" description="Trafficking protein particle complex subunit 11" evidence="9">
    <location>
        <begin position="7"/>
        <end position="181"/>
    </location>
</feature>
<protein>
    <recommendedName>
        <fullName evidence="4">Trafficking protein particle complex subunit 11</fullName>
    </recommendedName>
</protein>
<comment type="subcellular location">
    <subcellularLocation>
        <location evidence="2">Golgi apparatus</location>
        <location evidence="2">cis-Golgi network</location>
    </subcellularLocation>
</comment>
<evidence type="ECO:0000256" key="8">
    <source>
        <dbReference type="SAM" id="MobiDB-lite"/>
    </source>
</evidence>
<dbReference type="GO" id="GO:0005794">
    <property type="term" value="C:Golgi apparatus"/>
    <property type="evidence" value="ECO:0007669"/>
    <property type="project" value="UniProtKB-SubCell"/>
</dbReference>
<dbReference type="InterPro" id="IPR021773">
    <property type="entry name" value="TPC11"/>
</dbReference>
<evidence type="ECO:0000256" key="5">
    <source>
        <dbReference type="ARBA" id="ARBA00022448"/>
    </source>
</evidence>
<dbReference type="OrthoDB" id="6278596at2759"/>
<sequence length="885" mass="93646">MMTRRLLAAACAVKRRQAFESALSIAQAFGDLEQEDVLSGVAEKIGPPLYIGQAPRILNRGLTPETQRPTEAEFVRHALLQERHVAHSQLAIALLTRAHDQYKRMPHAGRIIYQLGGEMADEYLHANDLSNARRLYDSVAAVYRKESWALLLAATLERLRECTRQGGLVQAFVEYSLELASLPLNGGNGGGNGYESTSWDGGKGIELRKHAQGEAMAILAGSGLKLDRIDSGVEEEEAEKKPAEALAIDPAAPVLLSFADASPLRTVLSCTALFEQRSAQPGTPTKLTVALLSRLPSALSPTSIEVVFSDPACNVTLTSSQPVVNLMDDTSAAPTKESVRSPEELTLNSLEWRKLSVDVTPKTSGRLECQAVILTLGANSRLRCQVESLVGGEILVPFWMYEPRGEGSPKPVIPLGGLHVLEVGEAPADVDVQVEFGGEPGLVGEVLPVRILVSSRGDKVSGGKLSLEPESLAPKPPAAVSDASLVDLGSEVPVVEVLPAELLVNKGSEGAERESADVTAAGAADMATSGTETAESSGSGAYEKFSGQLAVPEIDAGGEWAAVVFLRWAQAADAGLAVTVSYEAEKGGGAPRKSKVRKVVPMRGEEPLSVSHRWFAPFRKDALLPSPSTASAKLPLNEEVLLSVSVRSSSSVPVRVSGLALRMEQNLAEEVGTAGQSSQADLLADSAEGKENGVRDLGPGEAFSKLFRVRPLQPGESVSLGVLEVTWQRHVEVPAGTWDTHPAPVVSVLPLAPVSVEGSHVLVETELPACATLGKPFSVAVRITNATELLQEVAFSVTDSPSFVLGGSHNGQMIVLPRSVKALLYELVPIQAGLLTLPQIKFSTVRHGAKLNPTQGNAKIFVYPSSTTEGSGQNAVGNGVSVEVR</sequence>
<evidence type="ECO:0000256" key="1">
    <source>
        <dbReference type="ARBA" id="ARBA00001995"/>
    </source>
</evidence>
<keyword evidence="12" id="KW-1185">Reference proteome</keyword>
<dbReference type="OMA" id="CVEYYRD"/>
<name>A0A1Y1I9V9_KLENI</name>
<feature type="compositionally biased region" description="Low complexity" evidence="8">
    <location>
        <begin position="517"/>
        <end position="540"/>
    </location>
</feature>